<name>A0A9D1PFX2_9FIRM</name>
<accession>A0A9D1PFX2</accession>
<evidence type="ECO:0000313" key="2">
    <source>
        <dbReference type="Proteomes" id="UP000886814"/>
    </source>
</evidence>
<gene>
    <name evidence="1" type="ORF">H9747_11010</name>
</gene>
<dbReference type="Proteomes" id="UP000886814">
    <property type="component" value="Unassembled WGS sequence"/>
</dbReference>
<dbReference type="Pfam" id="PF26317">
    <property type="entry name" value="CntK_N"/>
    <property type="match status" value="1"/>
</dbReference>
<dbReference type="InterPro" id="IPR058944">
    <property type="entry name" value="CntK-like"/>
</dbReference>
<evidence type="ECO:0000313" key="1">
    <source>
        <dbReference type="EMBL" id="HIV39503.1"/>
    </source>
</evidence>
<organism evidence="1 2">
    <name type="scientific">Candidatus Blautia stercorigallinarum</name>
    <dbReference type="NCBI Taxonomy" id="2838501"/>
    <lineage>
        <taxon>Bacteria</taxon>
        <taxon>Bacillati</taxon>
        <taxon>Bacillota</taxon>
        <taxon>Clostridia</taxon>
        <taxon>Lachnospirales</taxon>
        <taxon>Lachnospiraceae</taxon>
        <taxon>Blautia</taxon>
    </lineage>
</organism>
<sequence length="267" mass="29471">MRIKIRIADPAGNITVFVTTPVDREKYPAIARQILARKELKGEQVGFIEKTEQGSFRMEMMGGEFCGNASRSFAYLLCQMAGKDRQELEVEVSGSPVPLKVIADRTEGTSQIDMPLPKSIELVQTGSKDVFHMVIFDGICHLIVPGKPRGKEFVENALARAREACPCGAWGIMFLEEDRMVPAVYVESTDSLIWESSCASGSMAAAVYLSREEKEGVFAYTLFQPGGRIRGEVRKKDGRILRCTLGGPVKISEEMEIELENGGVDII</sequence>
<reference evidence="1" key="1">
    <citation type="journal article" date="2021" name="PeerJ">
        <title>Extensive microbial diversity within the chicken gut microbiome revealed by metagenomics and culture.</title>
        <authorList>
            <person name="Gilroy R."/>
            <person name="Ravi A."/>
            <person name="Getino M."/>
            <person name="Pursley I."/>
            <person name="Horton D.L."/>
            <person name="Alikhan N.F."/>
            <person name="Baker D."/>
            <person name="Gharbi K."/>
            <person name="Hall N."/>
            <person name="Watson M."/>
            <person name="Adriaenssens E.M."/>
            <person name="Foster-Nyarko E."/>
            <person name="Jarju S."/>
            <person name="Secka A."/>
            <person name="Antonio M."/>
            <person name="Oren A."/>
            <person name="Chaudhuri R.R."/>
            <person name="La Ragione R."/>
            <person name="Hildebrand F."/>
            <person name="Pallen M.J."/>
        </authorList>
    </citation>
    <scope>NUCLEOTIDE SEQUENCE</scope>
    <source>
        <strain evidence="1">CHK195-9823</strain>
    </source>
</reference>
<comment type="caution">
    <text evidence="1">The sequence shown here is derived from an EMBL/GenBank/DDBJ whole genome shotgun (WGS) entry which is preliminary data.</text>
</comment>
<protein>
    <recommendedName>
        <fullName evidence="3">Diaminopimelate epimerase</fullName>
    </recommendedName>
</protein>
<dbReference type="Gene3D" id="3.10.310.10">
    <property type="entry name" value="Diaminopimelate Epimerase, Chain A, domain 1"/>
    <property type="match status" value="1"/>
</dbReference>
<reference evidence="1" key="2">
    <citation type="submission" date="2021-04" db="EMBL/GenBank/DDBJ databases">
        <authorList>
            <person name="Gilroy R."/>
        </authorList>
    </citation>
    <scope>NUCLEOTIDE SEQUENCE</scope>
    <source>
        <strain evidence="1">CHK195-9823</strain>
    </source>
</reference>
<dbReference type="AlphaFoldDB" id="A0A9D1PFX2"/>
<proteinExistence type="predicted"/>
<dbReference type="EMBL" id="DXIQ01000071">
    <property type="protein sequence ID" value="HIV39503.1"/>
    <property type="molecule type" value="Genomic_DNA"/>
</dbReference>
<dbReference type="SUPFAM" id="SSF54506">
    <property type="entry name" value="Diaminopimelate epimerase-like"/>
    <property type="match status" value="1"/>
</dbReference>
<evidence type="ECO:0008006" key="3">
    <source>
        <dbReference type="Google" id="ProtNLM"/>
    </source>
</evidence>